<keyword evidence="2" id="KW-0812">Transmembrane</keyword>
<keyword evidence="2" id="KW-1133">Transmembrane helix</keyword>
<keyword evidence="2" id="KW-0472">Membrane</keyword>
<accession>A0AAE1CJ75</accession>
<proteinExistence type="predicted"/>
<evidence type="ECO:0000313" key="4">
    <source>
        <dbReference type="Proteomes" id="UP001283361"/>
    </source>
</evidence>
<feature type="region of interest" description="Disordered" evidence="1">
    <location>
        <begin position="1"/>
        <end position="29"/>
    </location>
</feature>
<dbReference type="Proteomes" id="UP001283361">
    <property type="component" value="Unassembled WGS sequence"/>
</dbReference>
<name>A0AAE1CJ75_9GAST</name>
<feature type="transmembrane region" description="Helical" evidence="2">
    <location>
        <begin position="38"/>
        <end position="54"/>
    </location>
</feature>
<sequence>MGGVKSGGQWEARNQRMTSCSGEGGGGHGKWAELSGRLPLRLLIVIVFCAAIGWRRMACLRRPTTENLPRVGRVGRVD</sequence>
<organism evidence="3 4">
    <name type="scientific">Elysia crispata</name>
    <name type="common">lettuce slug</name>
    <dbReference type="NCBI Taxonomy" id="231223"/>
    <lineage>
        <taxon>Eukaryota</taxon>
        <taxon>Metazoa</taxon>
        <taxon>Spiralia</taxon>
        <taxon>Lophotrochozoa</taxon>
        <taxon>Mollusca</taxon>
        <taxon>Gastropoda</taxon>
        <taxon>Heterobranchia</taxon>
        <taxon>Euthyneura</taxon>
        <taxon>Panpulmonata</taxon>
        <taxon>Sacoglossa</taxon>
        <taxon>Placobranchoidea</taxon>
        <taxon>Plakobranchidae</taxon>
        <taxon>Elysia</taxon>
    </lineage>
</organism>
<comment type="caution">
    <text evidence="3">The sequence shown here is derived from an EMBL/GenBank/DDBJ whole genome shotgun (WGS) entry which is preliminary data.</text>
</comment>
<keyword evidence="4" id="KW-1185">Reference proteome</keyword>
<evidence type="ECO:0000313" key="3">
    <source>
        <dbReference type="EMBL" id="KAK3698852.1"/>
    </source>
</evidence>
<protein>
    <submittedName>
        <fullName evidence="3">Uncharacterized protein</fullName>
    </submittedName>
</protein>
<evidence type="ECO:0000256" key="2">
    <source>
        <dbReference type="SAM" id="Phobius"/>
    </source>
</evidence>
<gene>
    <name evidence="3" type="ORF">RRG08_028707</name>
</gene>
<reference evidence="3" key="1">
    <citation type="journal article" date="2023" name="G3 (Bethesda)">
        <title>A reference genome for the long-term kleptoplast-retaining sea slug Elysia crispata morphotype clarki.</title>
        <authorList>
            <person name="Eastman K.E."/>
            <person name="Pendleton A.L."/>
            <person name="Shaikh M.A."/>
            <person name="Suttiyut T."/>
            <person name="Ogas R."/>
            <person name="Tomko P."/>
            <person name="Gavelis G."/>
            <person name="Widhalm J.R."/>
            <person name="Wisecaver J.H."/>
        </authorList>
    </citation>
    <scope>NUCLEOTIDE SEQUENCE</scope>
    <source>
        <strain evidence="3">ECLA1</strain>
    </source>
</reference>
<evidence type="ECO:0000256" key="1">
    <source>
        <dbReference type="SAM" id="MobiDB-lite"/>
    </source>
</evidence>
<dbReference type="AlphaFoldDB" id="A0AAE1CJ75"/>
<dbReference type="EMBL" id="JAWDGP010007966">
    <property type="protein sequence ID" value="KAK3698852.1"/>
    <property type="molecule type" value="Genomic_DNA"/>
</dbReference>